<evidence type="ECO:0000256" key="6">
    <source>
        <dbReference type="ARBA" id="ARBA00022801"/>
    </source>
</evidence>
<dbReference type="CDD" id="cd06602">
    <property type="entry name" value="GH31_MGAM_SI_GAA"/>
    <property type="match status" value="1"/>
</dbReference>
<keyword evidence="6" id="KW-0378">Hydrolase</keyword>
<dbReference type="Pfam" id="PF21365">
    <property type="entry name" value="Glyco_hydro_31_3rd"/>
    <property type="match status" value="2"/>
</dbReference>
<dbReference type="GO" id="GO:0005975">
    <property type="term" value="P:carbohydrate metabolic process"/>
    <property type="evidence" value="ECO:0007669"/>
    <property type="project" value="InterPro"/>
</dbReference>
<dbReference type="Pfam" id="PF01055">
    <property type="entry name" value="Glyco_hydro_31_2nd"/>
    <property type="match status" value="2"/>
</dbReference>
<dbReference type="SUPFAM" id="SSF74650">
    <property type="entry name" value="Galactose mutarotase-like"/>
    <property type="match status" value="1"/>
</dbReference>
<reference evidence="14" key="1">
    <citation type="submission" date="2023-09" db="UniProtKB">
        <authorList>
            <consortium name="Ensembl"/>
        </authorList>
    </citation>
    <scope>IDENTIFICATION</scope>
</reference>
<dbReference type="InterPro" id="IPR013780">
    <property type="entry name" value="Glyco_hydro_b"/>
</dbReference>
<dbReference type="FunFam" id="2.60.40.1760:FF:000001">
    <property type="entry name" value="Maltase-glucoamylase, intestinal"/>
    <property type="match status" value="1"/>
</dbReference>
<dbReference type="STRING" id="303518.ENSPNYP00000013639"/>
<dbReference type="InterPro" id="IPR000322">
    <property type="entry name" value="Glyco_hydro_31_TIM"/>
</dbReference>
<dbReference type="InterPro" id="IPR030458">
    <property type="entry name" value="Glyco_hydro_31_AS"/>
</dbReference>
<dbReference type="Gene3D" id="3.20.20.80">
    <property type="entry name" value="Glycosidases"/>
    <property type="match status" value="2"/>
</dbReference>
<keyword evidence="5" id="KW-0732">Signal</keyword>
<dbReference type="PROSITE" id="PS00707">
    <property type="entry name" value="GLYCOSYL_HYDROL_F31_2"/>
    <property type="match status" value="1"/>
</dbReference>
<keyword evidence="8" id="KW-1015">Disulfide bond</keyword>
<dbReference type="PANTHER" id="PTHR22762">
    <property type="entry name" value="ALPHA-GLUCOSIDASE"/>
    <property type="match status" value="1"/>
</dbReference>
<evidence type="ECO:0000256" key="8">
    <source>
        <dbReference type="ARBA" id="ARBA00023157"/>
    </source>
</evidence>
<dbReference type="AlphaFoldDB" id="A0A3B4FV67"/>
<evidence type="ECO:0000256" key="3">
    <source>
        <dbReference type="ARBA" id="ARBA00007806"/>
    </source>
</evidence>
<sequence>MSLQDMNEVSNFKQGSAKGCASNNLNYPPFIPNILDNLMYSKTLCMDAKQSWGNHYDVHSLYGYSMVLASEKALQRVFGANRTLLLTRSSFPGVGKYSGHWLGDNGANWNDIKWAIPGMLEFGLFGIPYIGADICGFFDDSTEELCRRWMQVGAFYPFSRNHNAEGYKPQDPAVYGADSALVRSSKHYLNIRYTLLPYLYTLFYKAHTAGETVVRPVLHEFYSDSETWTVDRQFLWGKYLLITPVLDPGVDKVSAYLPDARCRRNPMGLIIALDDHDSAAGELFWDDGDSRDTVKNSNYIHYKFTVTQGTLTMQVTNNGYNDPNNLKFDNIIILGVPTVPASVSVTDVDATNTTTILDNNNIDYDGAKKVLTLQNLDLILGETYVVEWKVLRINCHPEDNADQAKCEARGCIWDVSAPNCIYPEDYGYNVTSLRESNEGMTIDIIRNTKYRSSGRPQSRDIDTLRVDIKYHSSDMLQFKIYDQNDDRYEVPVELSVPTTPETEESNRLYRVAIVKYPFGIQIIRNSTGTIIWDSSVPGFTFSDMFIQVTTRLPSHYVYGFGETEHKTFKHDLNYHTWGMFSKDQPPGYKMNCYGVHPFYMGLENTADAHGVLLLNSNAMGERNVTLLPSPALTYRTLGGILDFYVFMGPTPEMLIGRPVLPAYWSLGFQLCRYGYANDKEIETLYTEMKTAGIPYDVQYADIDYMERQLNFVLDKDFQGLPALVDSMRDEGMRFIFILDPAISGNETQPYPAFERGIAADVFIKWPQTISDGIVWGKVWPDYPNVTVDESLDWDTQVELYRSYTAFPDFFRNQTADWWHTEIKDFYENTMKFDGIWIDMNEPASFVHGTVGGKCLGDPVLENPPYMPPLESKHLGLNHKTLCMNSEQILSDGRRVRHYDVHSLYGWSHSKPTYDALLDVTGKRGIVVTRSTYPSSGKWVGHWLGDNNSGWDQLYKSIIGMMEFSLFGISYTGADICGFFNPAEYEMCLRWSQLGAFYPYSRNHNGKGNPRQDPVSWDAAFATATRDVLNIRYTLLPYLYTLMFEAHTKGSTVIRPLLHEFVDDKTTWEIYRQFLWGPALLISPALDPGVTTVRGYIPNDRWYDFHTVTVGVHGTMVDMPTPLNHINLHVRGGYILPWQKPENTTYYSRKNPLGLIVALSDAGTAKGSFFWDDGEGIGKQKNTLINAVGTSGLDAADYLKLGVVRIWGVGTEITEVTITLNEGPQPLTPQHNLESQVSTFLEHLIQLWLMPMSKYCVYPH</sequence>
<comment type="similarity">
    <text evidence="3">Belongs to the glycosyl hydrolase 31 family.</text>
</comment>
<evidence type="ECO:0000313" key="14">
    <source>
        <dbReference type="Ensembl" id="ENSPNYP00000013639.1"/>
    </source>
</evidence>
<dbReference type="PROSITE" id="PS51448">
    <property type="entry name" value="P_TREFOIL_2"/>
    <property type="match status" value="1"/>
</dbReference>
<dbReference type="GeneTree" id="ENSGT00940000163043"/>
<dbReference type="PANTHER" id="PTHR22762:SF133">
    <property type="entry name" value="P-TYPE DOMAIN-CONTAINING PROTEIN"/>
    <property type="match status" value="1"/>
</dbReference>
<dbReference type="Pfam" id="PF00088">
    <property type="entry name" value="Trefoil"/>
    <property type="match status" value="1"/>
</dbReference>
<dbReference type="InterPro" id="IPR000519">
    <property type="entry name" value="P_trefoil_dom"/>
</dbReference>
<dbReference type="InterPro" id="IPR044913">
    <property type="entry name" value="P_trefoil_dom_sf"/>
</dbReference>
<evidence type="ECO:0000256" key="10">
    <source>
        <dbReference type="ARBA" id="ARBA00023295"/>
    </source>
</evidence>
<dbReference type="SUPFAM" id="SSF51011">
    <property type="entry name" value="Glycosyl hydrolase domain"/>
    <property type="match status" value="2"/>
</dbReference>
<dbReference type="GO" id="GO:0004558">
    <property type="term" value="F:alpha-1,4-glucosidase activity"/>
    <property type="evidence" value="ECO:0007669"/>
    <property type="project" value="TreeGrafter"/>
</dbReference>
<accession>A0A3B4FV67</accession>
<organism evidence="14">
    <name type="scientific">Pundamilia nyererei</name>
    <dbReference type="NCBI Taxonomy" id="303518"/>
    <lineage>
        <taxon>Eukaryota</taxon>
        <taxon>Metazoa</taxon>
        <taxon>Chordata</taxon>
        <taxon>Craniata</taxon>
        <taxon>Vertebrata</taxon>
        <taxon>Euteleostomi</taxon>
        <taxon>Actinopterygii</taxon>
        <taxon>Neopterygii</taxon>
        <taxon>Teleostei</taxon>
        <taxon>Neoteleostei</taxon>
        <taxon>Acanthomorphata</taxon>
        <taxon>Ovalentaria</taxon>
        <taxon>Cichlomorphae</taxon>
        <taxon>Cichliformes</taxon>
        <taxon>Cichlidae</taxon>
        <taxon>African cichlids</taxon>
        <taxon>Pseudocrenilabrinae</taxon>
        <taxon>Haplochromini</taxon>
        <taxon>Pundamilia</taxon>
    </lineage>
</organism>
<dbReference type="Gene3D" id="4.10.110.10">
    <property type="entry name" value="Spasmolytic Protein, domain 1"/>
    <property type="match status" value="1"/>
</dbReference>
<dbReference type="EC" id="3.2.1.20" evidence="4"/>
<dbReference type="CDD" id="cd14752">
    <property type="entry name" value="GH31_N"/>
    <property type="match status" value="1"/>
</dbReference>
<dbReference type="FunFam" id="3.20.20.80:FF:000016">
    <property type="entry name" value="Maltase-glucoamylase, intestinal"/>
    <property type="match status" value="2"/>
</dbReference>
<evidence type="ECO:0000256" key="7">
    <source>
        <dbReference type="ARBA" id="ARBA00023136"/>
    </source>
</evidence>
<dbReference type="Gene3D" id="2.60.40.1760">
    <property type="entry name" value="glycosyl hydrolase (family 31)"/>
    <property type="match status" value="1"/>
</dbReference>
<dbReference type="InterPro" id="IPR048395">
    <property type="entry name" value="Glyco_hydro_31_C"/>
</dbReference>
<dbReference type="InterPro" id="IPR017853">
    <property type="entry name" value="GH"/>
</dbReference>
<dbReference type="GO" id="GO:0030246">
    <property type="term" value="F:carbohydrate binding"/>
    <property type="evidence" value="ECO:0007669"/>
    <property type="project" value="InterPro"/>
</dbReference>
<evidence type="ECO:0000256" key="11">
    <source>
        <dbReference type="ARBA" id="ARBA00041343"/>
    </source>
</evidence>
<dbReference type="Pfam" id="PF13802">
    <property type="entry name" value="Gal_mutarotas_2"/>
    <property type="match status" value="1"/>
</dbReference>
<evidence type="ECO:0000256" key="1">
    <source>
        <dbReference type="ARBA" id="ARBA00001657"/>
    </source>
</evidence>
<protein>
    <recommendedName>
        <fullName evidence="4">alpha-glucosidase</fullName>
        <ecNumber evidence="4">3.2.1.20</ecNumber>
    </recommendedName>
    <alternativeName>
        <fullName evidence="11">Maltase</fullName>
    </alternativeName>
</protein>
<feature type="domain" description="P-type" evidence="13">
    <location>
        <begin position="383"/>
        <end position="424"/>
    </location>
</feature>
<evidence type="ECO:0000259" key="13">
    <source>
        <dbReference type="PROSITE" id="PS51448"/>
    </source>
</evidence>
<keyword evidence="10" id="KW-0326">Glycosidase</keyword>
<dbReference type="InterPro" id="IPR025887">
    <property type="entry name" value="Glyco_hydro_31_N_dom"/>
</dbReference>
<comment type="caution">
    <text evidence="12">Lacks conserved residue(s) required for the propagation of feature annotation.</text>
</comment>
<dbReference type="PROSITE" id="PS00129">
    <property type="entry name" value="GLYCOSYL_HYDROL_F31_1"/>
    <property type="match status" value="1"/>
</dbReference>
<evidence type="ECO:0000256" key="5">
    <source>
        <dbReference type="ARBA" id="ARBA00022729"/>
    </source>
</evidence>
<evidence type="ECO:0000256" key="12">
    <source>
        <dbReference type="PROSITE-ProRule" id="PRU00779"/>
    </source>
</evidence>
<evidence type="ECO:0000256" key="2">
    <source>
        <dbReference type="ARBA" id="ARBA00004370"/>
    </source>
</evidence>
<evidence type="ECO:0000256" key="4">
    <source>
        <dbReference type="ARBA" id="ARBA00012741"/>
    </source>
</evidence>
<dbReference type="Gene3D" id="2.60.40.1180">
    <property type="entry name" value="Golgi alpha-mannosidase II"/>
    <property type="match status" value="4"/>
</dbReference>
<comment type="catalytic activity">
    <reaction evidence="1">
        <text>Hydrolysis of terminal, non-reducing (1-&gt;4)-linked alpha-D-glucose residues with release of alpha-D-glucose.</text>
        <dbReference type="EC" id="3.2.1.20"/>
    </reaction>
</comment>
<dbReference type="Ensembl" id="ENSPNYT00000013977.1">
    <property type="protein sequence ID" value="ENSPNYP00000013639.1"/>
    <property type="gene ID" value="ENSPNYG00000010299.1"/>
</dbReference>
<dbReference type="SUPFAM" id="SSF51445">
    <property type="entry name" value="(Trans)glycosidases"/>
    <property type="match status" value="2"/>
</dbReference>
<dbReference type="FunFam" id="2.60.40.1180:FF:000001">
    <property type="entry name" value="Maltase-glucoamylase, intestinal"/>
    <property type="match status" value="1"/>
</dbReference>
<proteinExistence type="inferred from homology"/>
<dbReference type="CDD" id="cd00111">
    <property type="entry name" value="Trefoil"/>
    <property type="match status" value="1"/>
</dbReference>
<dbReference type="InterPro" id="IPR011013">
    <property type="entry name" value="Gal_mutarotase_sf_dom"/>
</dbReference>
<evidence type="ECO:0000256" key="9">
    <source>
        <dbReference type="ARBA" id="ARBA00023180"/>
    </source>
</evidence>
<keyword evidence="9" id="KW-0325">Glycoprotein</keyword>
<dbReference type="InterPro" id="IPR030459">
    <property type="entry name" value="Glyco_hydro_31_CS"/>
</dbReference>
<comment type="subcellular location">
    <subcellularLocation>
        <location evidence="2">Membrane</location>
    </subcellularLocation>
</comment>
<keyword evidence="7" id="KW-0472">Membrane</keyword>
<dbReference type="GO" id="GO:0016020">
    <property type="term" value="C:membrane"/>
    <property type="evidence" value="ECO:0007669"/>
    <property type="project" value="UniProtKB-SubCell"/>
</dbReference>
<name>A0A3B4FV67_9CICH</name>